<gene>
    <name evidence="1" type="ORF">EV195_101131</name>
</gene>
<evidence type="ECO:0000313" key="1">
    <source>
        <dbReference type="EMBL" id="TCP27972.1"/>
    </source>
</evidence>
<dbReference type="InterPro" id="IPR013406">
    <property type="entry name" value="CHP02574_addiction_mod"/>
</dbReference>
<proteinExistence type="predicted"/>
<dbReference type="RefSeq" id="WP_232731481.1">
    <property type="nucleotide sequence ID" value="NZ_SLXM01000001.1"/>
</dbReference>
<dbReference type="Pfam" id="PF09720">
    <property type="entry name" value="Unstab_antitox"/>
    <property type="match status" value="1"/>
</dbReference>
<organism evidence="1 2">
    <name type="scientific">Tenacibaculum skagerrakense</name>
    <dbReference type="NCBI Taxonomy" id="186571"/>
    <lineage>
        <taxon>Bacteria</taxon>
        <taxon>Pseudomonadati</taxon>
        <taxon>Bacteroidota</taxon>
        <taxon>Flavobacteriia</taxon>
        <taxon>Flavobacteriales</taxon>
        <taxon>Flavobacteriaceae</taxon>
        <taxon>Tenacibaculum</taxon>
    </lineage>
</organism>
<keyword evidence="2" id="KW-1185">Reference proteome</keyword>
<reference evidence="1 2" key="1">
    <citation type="submission" date="2019-03" db="EMBL/GenBank/DDBJ databases">
        <title>Genomic Encyclopedia of Type Strains, Phase IV (KMG-IV): sequencing the most valuable type-strain genomes for metagenomic binning, comparative biology and taxonomic classification.</title>
        <authorList>
            <person name="Goeker M."/>
        </authorList>
    </citation>
    <scope>NUCLEOTIDE SEQUENCE [LARGE SCALE GENOMIC DNA]</scope>
    <source>
        <strain evidence="1 2">DSM 14836</strain>
    </source>
</reference>
<dbReference type="Proteomes" id="UP000294564">
    <property type="component" value="Unassembled WGS sequence"/>
</dbReference>
<evidence type="ECO:0000313" key="2">
    <source>
        <dbReference type="Proteomes" id="UP000294564"/>
    </source>
</evidence>
<accession>A0A4R2P0E8</accession>
<dbReference type="AlphaFoldDB" id="A0A4R2P0E8"/>
<sequence length="97" mass="11297">MIINNKNIKLSLYHKTVAAMATIDLRNTVREYINTADVRLLKMIKALAESYQSDEQELSLTKEQYQIIDKRREAHLKGESKSFTWEQVKQNARNAAQ</sequence>
<protein>
    <submittedName>
        <fullName evidence="1">Putative addiction module component (TIGR02574 family)</fullName>
    </submittedName>
</protein>
<comment type="caution">
    <text evidence="1">The sequence shown here is derived from an EMBL/GenBank/DDBJ whole genome shotgun (WGS) entry which is preliminary data.</text>
</comment>
<dbReference type="EMBL" id="SLXM01000001">
    <property type="protein sequence ID" value="TCP27972.1"/>
    <property type="molecule type" value="Genomic_DNA"/>
</dbReference>
<name>A0A4R2P0E8_9FLAO</name>